<dbReference type="HOGENOM" id="CLU_546434_0_0_1"/>
<organism evidence="8 9">
    <name type="scientific">Pseudozyma flocculosa PF-1</name>
    <dbReference type="NCBI Taxonomy" id="1277687"/>
    <lineage>
        <taxon>Eukaryota</taxon>
        <taxon>Fungi</taxon>
        <taxon>Dikarya</taxon>
        <taxon>Basidiomycota</taxon>
        <taxon>Ustilaginomycotina</taxon>
        <taxon>Ustilaginomycetes</taxon>
        <taxon>Ustilaginales</taxon>
        <taxon>Ustilaginaceae</taxon>
        <taxon>Pseudozyma</taxon>
    </lineage>
</organism>
<dbReference type="SMART" id="SM00356">
    <property type="entry name" value="ZnF_C3H1"/>
    <property type="match status" value="2"/>
</dbReference>
<evidence type="ECO:0000256" key="1">
    <source>
        <dbReference type="ARBA" id="ARBA00022723"/>
    </source>
</evidence>
<dbReference type="GO" id="GO:0008270">
    <property type="term" value="F:zinc ion binding"/>
    <property type="evidence" value="ECO:0007669"/>
    <property type="project" value="UniProtKB-KW"/>
</dbReference>
<accession>A0A061H735</accession>
<proteinExistence type="predicted"/>
<dbReference type="PROSITE" id="PS50103">
    <property type="entry name" value="ZF_C3H1"/>
    <property type="match status" value="2"/>
</dbReference>
<gene>
    <name evidence="8" type="ORF">PFL1_03516</name>
</gene>
<feature type="compositionally biased region" description="Basic and acidic residues" evidence="6">
    <location>
        <begin position="151"/>
        <end position="165"/>
    </location>
</feature>
<evidence type="ECO:0000259" key="7">
    <source>
        <dbReference type="PROSITE" id="PS50103"/>
    </source>
</evidence>
<evidence type="ECO:0000313" key="8">
    <source>
        <dbReference type="EMBL" id="EPQ28712.1"/>
    </source>
</evidence>
<sequence>MAGLGQPVRALGRELLPLYSSGHADDQANQHADPRSRYAALLSDPPSIPELERYLARLKMGHIVCQPTDRYRPTDRFAADRCLHPNRFSPSAEHDVLDQLKQQPMDPNLPGSMSTIFEQQEATNAWYRDWRPTAVDADSQLPPQELQALGSRDRSRDFVLDERSVPRGMTREGLPTQPPAVDSEAEKLPKGREDSWQQQRASRPWSAPGWGLNERDHLWLEQAASPSHPAHQRPFDRADATFGGRRLLSTATSESLALRSLEHVSAGHSFSTLFSGLHLDDPNALVPAGNGGASTHVLNQAGLFRAPYGPSPNNKKVDLYKTELCRQWEEKGWCDYKERCQFAHGPLELRPIQRHPLYKTQVCKAFVETGHCQYGRRCTFRHDLSPSTHPQHASPEHDKPLLARLGRASEPTPSGAYMRDGGNSRKSSISIGSTSSSSRLSSTLTAPTTAGAAVAGSLGSASAADVYSRRTSVSSASRGGGGGGGGGGAGRTDEVDAKR</sequence>
<feature type="zinc finger region" description="C3H1-type" evidence="5">
    <location>
        <begin position="357"/>
        <end position="385"/>
    </location>
</feature>
<evidence type="ECO:0000256" key="2">
    <source>
        <dbReference type="ARBA" id="ARBA00022737"/>
    </source>
</evidence>
<evidence type="ECO:0000256" key="5">
    <source>
        <dbReference type="PROSITE-ProRule" id="PRU00723"/>
    </source>
</evidence>
<evidence type="ECO:0000256" key="6">
    <source>
        <dbReference type="SAM" id="MobiDB-lite"/>
    </source>
</evidence>
<dbReference type="InterPro" id="IPR045877">
    <property type="entry name" value="ZFP36-like"/>
</dbReference>
<keyword evidence="1 5" id="KW-0479">Metal-binding</keyword>
<dbReference type="PANTHER" id="PTHR12547">
    <property type="entry name" value="CCCH ZINC FINGER/TIS11-RELATED"/>
    <property type="match status" value="1"/>
</dbReference>
<feature type="compositionally biased region" description="Low complexity" evidence="6">
    <location>
        <begin position="424"/>
        <end position="442"/>
    </location>
</feature>
<name>A0A061H735_9BASI</name>
<dbReference type="eggNOG" id="KOG1677">
    <property type="taxonomic scope" value="Eukaryota"/>
</dbReference>
<protein>
    <recommendedName>
        <fullName evidence="7">C3H1-type domain-containing protein</fullName>
    </recommendedName>
</protein>
<dbReference type="InterPro" id="IPR036855">
    <property type="entry name" value="Znf_CCCH_sf"/>
</dbReference>
<dbReference type="KEGG" id="pfp:PFL1_03516"/>
<feature type="domain" description="C3H1-type" evidence="7">
    <location>
        <begin position="319"/>
        <end position="347"/>
    </location>
</feature>
<dbReference type="Pfam" id="PF00642">
    <property type="entry name" value="zf-CCCH"/>
    <property type="match status" value="2"/>
</dbReference>
<keyword evidence="3 5" id="KW-0863">Zinc-finger</keyword>
<dbReference type="RefSeq" id="XP_007879227.1">
    <property type="nucleotide sequence ID" value="XM_007881036.1"/>
</dbReference>
<evidence type="ECO:0000256" key="4">
    <source>
        <dbReference type="ARBA" id="ARBA00022833"/>
    </source>
</evidence>
<evidence type="ECO:0000256" key="3">
    <source>
        <dbReference type="ARBA" id="ARBA00022771"/>
    </source>
</evidence>
<feature type="compositionally biased region" description="Gly residues" evidence="6">
    <location>
        <begin position="478"/>
        <end position="490"/>
    </location>
</feature>
<dbReference type="GeneID" id="19317625"/>
<feature type="compositionally biased region" description="Basic and acidic residues" evidence="6">
    <location>
        <begin position="184"/>
        <end position="195"/>
    </location>
</feature>
<dbReference type="SUPFAM" id="SSF90229">
    <property type="entry name" value="CCCH zinc finger"/>
    <property type="match status" value="2"/>
</dbReference>
<reference evidence="8 9" key="1">
    <citation type="journal article" date="2013" name="Plant Cell">
        <title>The transition from a phytopathogenic smut ancestor to an anamorphic biocontrol agent deciphered by comparative whole-genome analysis.</title>
        <authorList>
            <person name="Lefebvre F."/>
            <person name="Joly D.L."/>
            <person name="Labbe C."/>
            <person name="Teichmann B."/>
            <person name="Linning R."/>
            <person name="Belzile F."/>
            <person name="Bakkeren G."/>
            <person name="Belanger R.R."/>
        </authorList>
    </citation>
    <scope>NUCLEOTIDE SEQUENCE [LARGE SCALE GENOMIC DNA]</scope>
    <source>
        <strain evidence="8 9">PF-1</strain>
    </source>
</reference>
<dbReference type="GO" id="GO:0003729">
    <property type="term" value="F:mRNA binding"/>
    <property type="evidence" value="ECO:0007669"/>
    <property type="project" value="InterPro"/>
</dbReference>
<dbReference type="OrthoDB" id="410307at2759"/>
<dbReference type="PANTHER" id="PTHR12547:SF18">
    <property type="entry name" value="PROTEIN TIS11"/>
    <property type="match status" value="1"/>
</dbReference>
<feature type="region of interest" description="Disordered" evidence="6">
    <location>
        <begin position="456"/>
        <end position="499"/>
    </location>
</feature>
<keyword evidence="4 5" id="KW-0862">Zinc</keyword>
<feature type="region of interest" description="Disordered" evidence="6">
    <location>
        <begin position="135"/>
        <end position="208"/>
    </location>
</feature>
<dbReference type="EMBL" id="KE361633">
    <property type="protein sequence ID" value="EPQ28712.1"/>
    <property type="molecule type" value="Genomic_DNA"/>
</dbReference>
<dbReference type="InterPro" id="IPR000571">
    <property type="entry name" value="Znf_CCCH"/>
</dbReference>
<dbReference type="FunFam" id="4.10.1000.10:FF:000001">
    <property type="entry name" value="zinc finger CCCH domain-containing protein 15-like"/>
    <property type="match status" value="1"/>
</dbReference>
<feature type="region of interest" description="Disordered" evidence="6">
    <location>
        <begin position="406"/>
        <end position="442"/>
    </location>
</feature>
<keyword evidence="2" id="KW-0677">Repeat</keyword>
<feature type="domain" description="C3H1-type" evidence="7">
    <location>
        <begin position="357"/>
        <end position="385"/>
    </location>
</feature>
<evidence type="ECO:0000313" key="9">
    <source>
        <dbReference type="Proteomes" id="UP000053664"/>
    </source>
</evidence>
<dbReference type="Gene3D" id="4.10.1000.10">
    <property type="entry name" value="Zinc finger, CCCH-type"/>
    <property type="match status" value="2"/>
</dbReference>
<dbReference type="AlphaFoldDB" id="A0A061H735"/>
<feature type="zinc finger region" description="C3H1-type" evidence="5">
    <location>
        <begin position="319"/>
        <end position="347"/>
    </location>
</feature>
<dbReference type="Proteomes" id="UP000053664">
    <property type="component" value="Unassembled WGS sequence"/>
</dbReference>